<comment type="caution">
    <text evidence="2">The sequence shown here is derived from an EMBL/GenBank/DDBJ whole genome shotgun (WGS) entry which is preliminary data.</text>
</comment>
<evidence type="ECO:0008006" key="4">
    <source>
        <dbReference type="Google" id="ProtNLM"/>
    </source>
</evidence>
<protein>
    <recommendedName>
        <fullName evidence="4">Fungal N-terminal domain-containing protein</fullName>
    </recommendedName>
</protein>
<dbReference type="AlphaFoldDB" id="A0AAE0KBB8"/>
<evidence type="ECO:0000313" key="3">
    <source>
        <dbReference type="Proteomes" id="UP001287356"/>
    </source>
</evidence>
<keyword evidence="3" id="KW-1185">Reference proteome</keyword>
<feature type="chain" id="PRO_5042220148" description="Fungal N-terminal domain-containing protein" evidence="1">
    <location>
        <begin position="25"/>
        <end position="1048"/>
    </location>
</feature>
<feature type="signal peptide" evidence="1">
    <location>
        <begin position="1"/>
        <end position="24"/>
    </location>
</feature>
<evidence type="ECO:0000256" key="1">
    <source>
        <dbReference type="SAM" id="SignalP"/>
    </source>
</evidence>
<name>A0AAE0KBB8_9PEZI</name>
<keyword evidence="1" id="KW-0732">Signal</keyword>
<accession>A0AAE0KBB8</accession>
<dbReference type="Proteomes" id="UP001287356">
    <property type="component" value="Unassembled WGS sequence"/>
</dbReference>
<gene>
    <name evidence="2" type="ORF">B0T24DRAFT_649512</name>
</gene>
<evidence type="ECO:0000313" key="2">
    <source>
        <dbReference type="EMBL" id="KAK3373673.1"/>
    </source>
</evidence>
<organism evidence="2 3">
    <name type="scientific">Lasiosphaeria ovina</name>
    <dbReference type="NCBI Taxonomy" id="92902"/>
    <lineage>
        <taxon>Eukaryota</taxon>
        <taxon>Fungi</taxon>
        <taxon>Dikarya</taxon>
        <taxon>Ascomycota</taxon>
        <taxon>Pezizomycotina</taxon>
        <taxon>Sordariomycetes</taxon>
        <taxon>Sordariomycetidae</taxon>
        <taxon>Sordariales</taxon>
        <taxon>Lasiosphaeriaceae</taxon>
        <taxon>Lasiosphaeria</taxon>
    </lineage>
</organism>
<dbReference type="EMBL" id="JAULSN010000004">
    <property type="protein sequence ID" value="KAK3373673.1"/>
    <property type="molecule type" value="Genomic_DNA"/>
</dbReference>
<sequence>MADPLSVAGLASAILSLGIQVSGGITTYIDVLDCRDEDISSLRQRADTLQKTPRLVQTSLLQFQGDHQDATEAVHEYLDSCNKELKSLESLLVKLTAYDQPTTDRARRIKNKGKRLPFPFSRGKLDQLETKLRDSNAGSVSRFGIEKLATLEATSSTLSTNLQVVQSEVSAMRLPIQDIHSTLSLLQTRLDSFDNRIGQLFVQHQVINGNLQETTPEKSAKATHRLLAKPATLKNILDAAEAQASTSSGTELAIGATPFGRTVSTRTYTGGSLSCLCRHRRRFRSKQIAWGSVIFSSESVTEQHLPGCPAVQVMVGTDRSRKVGVTYTGFRNLLNVAVELSFAMSWGGGGSSISPIFTYYPSVNAETAPVFRILTLLRNSRGLELWEGLILSAVSAILELFGAKKASPREVDADNRSLIHHVAACATFTRLTWVSCSTPLSRLFSSLTYHNVTDPLFANAADLILPSNTEDDIACLSEPSVTLYGTIVDRSGRGFGTNGTTALLHFLSESSPGIAEVLSNNLEQVKHLVENHPTTLAERNLFGHTPLHLATVRPSCLQIFVGHEATDDRLLNQPDRPGEFGMSPLETAIVLGGLRCRDTTTRRMCEGCACAKPTAILFEAGYLTSERCKLMYIRYIKDRRDQLKQLALKHISTAEARQIGLASKGVLDAAASQVIQFLKDQGVGIPESLAVTRNGPSSVYEALNSAEDMEVFFKAGFHDTDSWCNADKAELGNIPNFNRNLPVLHWLAMHGADSCQFRSFRTQREIFVANFTFWTIGKDVRSGTYSWIFNAFPQFGGFKGSKSTGSSESLPLDDRIAWIHKVNAAVLPTAIADSCHCKCSPRGCTPLTSFLKGVLYLDTYSFKFRRRRSPEHSRCPLSRVAGRLAKYFELFGCDLEVKHHTAALRYVTFTVLGIPHTCCNPYGLRWIDDTSSTLEEVAEIEDEHAHELGLLEELLEAFEREMLKILQDSNRGVADVISFWKRTWVSRMRDVLDQLNGNDLEDDKRRAAEDIGVKWYGPQPPKVRDNPYKKHKIEHWRHEIEKIMAECR</sequence>
<proteinExistence type="predicted"/>
<reference evidence="2" key="1">
    <citation type="journal article" date="2023" name="Mol. Phylogenet. Evol.">
        <title>Genome-scale phylogeny and comparative genomics of the fungal order Sordariales.</title>
        <authorList>
            <person name="Hensen N."/>
            <person name="Bonometti L."/>
            <person name="Westerberg I."/>
            <person name="Brannstrom I.O."/>
            <person name="Guillou S."/>
            <person name="Cros-Aarteil S."/>
            <person name="Calhoun S."/>
            <person name="Haridas S."/>
            <person name="Kuo A."/>
            <person name="Mondo S."/>
            <person name="Pangilinan J."/>
            <person name="Riley R."/>
            <person name="LaButti K."/>
            <person name="Andreopoulos B."/>
            <person name="Lipzen A."/>
            <person name="Chen C."/>
            <person name="Yan M."/>
            <person name="Daum C."/>
            <person name="Ng V."/>
            <person name="Clum A."/>
            <person name="Steindorff A."/>
            <person name="Ohm R.A."/>
            <person name="Martin F."/>
            <person name="Silar P."/>
            <person name="Natvig D.O."/>
            <person name="Lalanne C."/>
            <person name="Gautier V."/>
            <person name="Ament-Velasquez S.L."/>
            <person name="Kruys A."/>
            <person name="Hutchinson M.I."/>
            <person name="Powell A.J."/>
            <person name="Barry K."/>
            <person name="Miller A.N."/>
            <person name="Grigoriev I.V."/>
            <person name="Debuchy R."/>
            <person name="Gladieux P."/>
            <person name="Hiltunen Thoren M."/>
            <person name="Johannesson H."/>
        </authorList>
    </citation>
    <scope>NUCLEOTIDE SEQUENCE</scope>
    <source>
        <strain evidence="2">CBS 958.72</strain>
    </source>
</reference>
<reference evidence="2" key="2">
    <citation type="submission" date="2023-06" db="EMBL/GenBank/DDBJ databases">
        <authorList>
            <consortium name="Lawrence Berkeley National Laboratory"/>
            <person name="Haridas S."/>
            <person name="Hensen N."/>
            <person name="Bonometti L."/>
            <person name="Westerberg I."/>
            <person name="Brannstrom I.O."/>
            <person name="Guillou S."/>
            <person name="Cros-Aarteil S."/>
            <person name="Calhoun S."/>
            <person name="Kuo A."/>
            <person name="Mondo S."/>
            <person name="Pangilinan J."/>
            <person name="Riley R."/>
            <person name="Labutti K."/>
            <person name="Andreopoulos B."/>
            <person name="Lipzen A."/>
            <person name="Chen C."/>
            <person name="Yanf M."/>
            <person name="Daum C."/>
            <person name="Ng V."/>
            <person name="Clum A."/>
            <person name="Steindorff A."/>
            <person name="Ohm R."/>
            <person name="Martin F."/>
            <person name="Silar P."/>
            <person name="Natvig D."/>
            <person name="Lalanne C."/>
            <person name="Gautier V."/>
            <person name="Ament-Velasquez S.L."/>
            <person name="Kruys A."/>
            <person name="Hutchinson M.I."/>
            <person name="Powell A.J."/>
            <person name="Barry K."/>
            <person name="Miller A.N."/>
            <person name="Grigoriev I.V."/>
            <person name="Debuchy R."/>
            <person name="Gladieux P."/>
            <person name="Thoren M.H."/>
            <person name="Johannesson H."/>
        </authorList>
    </citation>
    <scope>NUCLEOTIDE SEQUENCE</scope>
    <source>
        <strain evidence="2">CBS 958.72</strain>
    </source>
</reference>